<evidence type="ECO:0000256" key="1">
    <source>
        <dbReference type="SAM" id="MobiDB-lite"/>
    </source>
</evidence>
<dbReference type="SMART" id="SM00347">
    <property type="entry name" value="HTH_MARR"/>
    <property type="match status" value="2"/>
</dbReference>
<dbReference type="InterPro" id="IPR036390">
    <property type="entry name" value="WH_DNA-bd_sf"/>
</dbReference>
<name>A0A917VUG6_9ACTN</name>
<keyword evidence="4" id="KW-1185">Reference proteome</keyword>
<dbReference type="InterPro" id="IPR000835">
    <property type="entry name" value="HTH_MarR-typ"/>
</dbReference>
<evidence type="ECO:0000313" key="3">
    <source>
        <dbReference type="EMBL" id="GGL15716.1"/>
    </source>
</evidence>
<feature type="domain" description="HTH marR-type" evidence="2">
    <location>
        <begin position="50"/>
        <end position="178"/>
    </location>
</feature>
<dbReference type="EMBL" id="BMPQ01000053">
    <property type="protein sequence ID" value="GGL15716.1"/>
    <property type="molecule type" value="Genomic_DNA"/>
</dbReference>
<evidence type="ECO:0000259" key="2">
    <source>
        <dbReference type="PROSITE" id="PS50995"/>
    </source>
</evidence>
<dbReference type="GO" id="GO:0006950">
    <property type="term" value="P:response to stress"/>
    <property type="evidence" value="ECO:0007669"/>
    <property type="project" value="TreeGrafter"/>
</dbReference>
<proteinExistence type="predicted"/>
<dbReference type="SUPFAM" id="SSF46785">
    <property type="entry name" value="Winged helix' DNA-binding domain"/>
    <property type="match status" value="2"/>
</dbReference>
<feature type="domain" description="HTH marR-type" evidence="2">
    <location>
        <begin position="200"/>
        <end position="332"/>
    </location>
</feature>
<feature type="region of interest" description="Disordered" evidence="1">
    <location>
        <begin position="1"/>
        <end position="29"/>
    </location>
</feature>
<evidence type="ECO:0000313" key="4">
    <source>
        <dbReference type="Proteomes" id="UP000637788"/>
    </source>
</evidence>
<dbReference type="InterPro" id="IPR036388">
    <property type="entry name" value="WH-like_DNA-bd_sf"/>
</dbReference>
<comment type="caution">
    <text evidence="3">The sequence shown here is derived from an EMBL/GenBank/DDBJ whole genome shotgun (WGS) entry which is preliminary data.</text>
</comment>
<dbReference type="PRINTS" id="PR00598">
    <property type="entry name" value="HTHMARR"/>
</dbReference>
<dbReference type="PROSITE" id="PS50995">
    <property type="entry name" value="HTH_MARR_2"/>
    <property type="match status" value="2"/>
</dbReference>
<dbReference type="GO" id="GO:0003700">
    <property type="term" value="F:DNA-binding transcription factor activity"/>
    <property type="evidence" value="ECO:0007669"/>
    <property type="project" value="InterPro"/>
</dbReference>
<organism evidence="3 4">
    <name type="scientific">Streptomyces flaveus</name>
    <dbReference type="NCBI Taxonomy" id="66370"/>
    <lineage>
        <taxon>Bacteria</taxon>
        <taxon>Bacillati</taxon>
        <taxon>Actinomycetota</taxon>
        <taxon>Actinomycetes</taxon>
        <taxon>Kitasatosporales</taxon>
        <taxon>Streptomycetaceae</taxon>
        <taxon>Streptomyces</taxon>
        <taxon>Streptomyces aurantiacus group</taxon>
    </lineage>
</organism>
<dbReference type="Proteomes" id="UP000637788">
    <property type="component" value="Unassembled WGS sequence"/>
</dbReference>
<dbReference type="AlphaFoldDB" id="A0A917VUG6"/>
<reference evidence="3" key="2">
    <citation type="submission" date="2020-09" db="EMBL/GenBank/DDBJ databases">
        <authorList>
            <person name="Sun Q."/>
            <person name="Ohkuma M."/>
        </authorList>
    </citation>
    <scope>NUCLEOTIDE SEQUENCE</scope>
    <source>
        <strain evidence="3">JCM 3035</strain>
    </source>
</reference>
<dbReference type="InterPro" id="IPR039422">
    <property type="entry name" value="MarR/SlyA-like"/>
</dbReference>
<dbReference type="Pfam" id="PF12802">
    <property type="entry name" value="MarR_2"/>
    <property type="match status" value="2"/>
</dbReference>
<dbReference type="PANTHER" id="PTHR33164:SF95">
    <property type="entry name" value="TRANSCRIPTIONAL REGULATOR"/>
    <property type="match status" value="1"/>
</dbReference>
<gene>
    <name evidence="3" type="ORF">GCM10010094_90770</name>
</gene>
<dbReference type="PANTHER" id="PTHR33164">
    <property type="entry name" value="TRANSCRIPTIONAL REGULATOR, MARR FAMILY"/>
    <property type="match status" value="1"/>
</dbReference>
<dbReference type="Gene3D" id="1.10.10.10">
    <property type="entry name" value="Winged helix-like DNA-binding domain superfamily/Winged helix DNA-binding domain"/>
    <property type="match status" value="2"/>
</dbReference>
<protein>
    <recommendedName>
        <fullName evidence="2">HTH marR-type domain-containing protein</fullName>
    </recommendedName>
</protein>
<sequence>MTRQATRLSAQPARYSAADRGVAGGEHRRERCEVVQGSAGTLPDEAVFAVGSLLRTVQQVHDRLWQELVPDGFTSPQFAVLHRLRMRPGIDQRTLGEALSLDKATVAELVARMEQAGLVARERTVADARRNALRLTGEGQTAFTYLAPWVAQVQLRLTTDLRPEETGRLLHLLRTVAGVAPGAWTSTASGAVLVGLPADPAHIPGHLIRAAQQRHTRYWADAVGIRLTSPQYGVLYRLAREPGIDQTTLAEQVALAKAPAGEIVKRLIARGEVRREPDPHDGRRKLLTVTDEGLRVLYEVMPAVLDVQRRLTQDLTDDERAELLALLHRMSAA</sequence>
<reference evidence="3" key="1">
    <citation type="journal article" date="2014" name="Int. J. Syst. Evol. Microbiol.">
        <title>Complete genome sequence of Corynebacterium casei LMG S-19264T (=DSM 44701T), isolated from a smear-ripened cheese.</title>
        <authorList>
            <consortium name="US DOE Joint Genome Institute (JGI-PGF)"/>
            <person name="Walter F."/>
            <person name="Albersmeier A."/>
            <person name="Kalinowski J."/>
            <person name="Ruckert C."/>
        </authorList>
    </citation>
    <scope>NUCLEOTIDE SEQUENCE</scope>
    <source>
        <strain evidence="3">JCM 3035</strain>
    </source>
</reference>
<accession>A0A917VUG6</accession>